<dbReference type="Proteomes" id="UP001310594">
    <property type="component" value="Unassembled WGS sequence"/>
</dbReference>
<evidence type="ECO:0000259" key="1">
    <source>
        <dbReference type="PROSITE" id="PS50181"/>
    </source>
</evidence>
<accession>A0AAN7W5P1</accession>
<dbReference type="EMBL" id="JAVRQU010000010">
    <property type="protein sequence ID" value="KAK5697991.1"/>
    <property type="molecule type" value="Genomic_DNA"/>
</dbReference>
<protein>
    <recommendedName>
        <fullName evidence="1">F-box domain-containing protein</fullName>
    </recommendedName>
</protein>
<sequence>MSPKPLSVLPPELLIRIAESLDTTSLLGLRRCCSELCAACESVIKDKYSKLYLHPTNLPDVLAFCEKSGFAASITELVLLGKSTKYMTTQVTPDVGPSDYNREQDRFDDRPWPQVVSNKLAGTQPSYTRLVYREKREVFAENYEELYCALRRLPAVSRFSYAGGTQGPGFCQVSDVSIQQQSTDYEQWISLFGGLGQPNISHAKKAHGWSDAEVATSLLMSGAFKFMEVNFQQPLPCGNGIKYAKLFSSNDHIRVPCKAIESLTVTVPGARGWMSYCKGIIDEARDLATLKIIVASSIDGCWKEHISQTVPQRVYERSWEEEARLWELPWQLSRADSLADLTITGISYVPDVLSSKHIIDLCEQQKNTLRSVRLDDVFFANLSGPPNVQASTKSVLSALKELPSAANVSMNLRRLDCKRGCSTWLDGEHGPLCERYNVAYTSPPHNSRGLQHQWRLTSDTFDDLAVELGAPCENGRWDFAHVATSVDTINE</sequence>
<evidence type="ECO:0000313" key="3">
    <source>
        <dbReference type="Proteomes" id="UP001310594"/>
    </source>
</evidence>
<feature type="domain" description="F-box" evidence="1">
    <location>
        <begin position="3"/>
        <end position="51"/>
    </location>
</feature>
<dbReference type="PROSITE" id="PS50181">
    <property type="entry name" value="FBOX"/>
    <property type="match status" value="1"/>
</dbReference>
<proteinExistence type="predicted"/>
<dbReference type="InterPro" id="IPR036047">
    <property type="entry name" value="F-box-like_dom_sf"/>
</dbReference>
<dbReference type="Pfam" id="PF00646">
    <property type="entry name" value="F-box"/>
    <property type="match status" value="1"/>
</dbReference>
<dbReference type="SUPFAM" id="SSF81383">
    <property type="entry name" value="F-box domain"/>
    <property type="match status" value="1"/>
</dbReference>
<comment type="caution">
    <text evidence="2">The sequence shown here is derived from an EMBL/GenBank/DDBJ whole genome shotgun (WGS) entry which is preliminary data.</text>
</comment>
<organism evidence="2 3">
    <name type="scientific">Elasticomyces elasticus</name>
    <dbReference type="NCBI Taxonomy" id="574655"/>
    <lineage>
        <taxon>Eukaryota</taxon>
        <taxon>Fungi</taxon>
        <taxon>Dikarya</taxon>
        <taxon>Ascomycota</taxon>
        <taxon>Pezizomycotina</taxon>
        <taxon>Dothideomycetes</taxon>
        <taxon>Dothideomycetidae</taxon>
        <taxon>Mycosphaerellales</taxon>
        <taxon>Teratosphaeriaceae</taxon>
        <taxon>Elasticomyces</taxon>
    </lineage>
</organism>
<name>A0AAN7W5P1_9PEZI</name>
<gene>
    <name evidence="2" type="ORF">LTR97_006951</name>
</gene>
<evidence type="ECO:0000313" key="2">
    <source>
        <dbReference type="EMBL" id="KAK5697991.1"/>
    </source>
</evidence>
<reference evidence="2" key="1">
    <citation type="submission" date="2023-08" db="EMBL/GenBank/DDBJ databases">
        <title>Black Yeasts Isolated from many extreme environments.</title>
        <authorList>
            <person name="Coleine C."/>
            <person name="Stajich J.E."/>
            <person name="Selbmann L."/>
        </authorList>
    </citation>
    <scope>NUCLEOTIDE SEQUENCE</scope>
    <source>
        <strain evidence="2">CCFEE 5810</strain>
    </source>
</reference>
<dbReference type="AlphaFoldDB" id="A0AAN7W5P1"/>
<dbReference type="InterPro" id="IPR001810">
    <property type="entry name" value="F-box_dom"/>
</dbReference>